<keyword evidence="3" id="KW-1185">Reference proteome</keyword>
<organism evidence="2 3">
    <name type="scientific">Stachybotrys chlorohalonatus (strain IBT 40285)</name>
    <dbReference type="NCBI Taxonomy" id="1283841"/>
    <lineage>
        <taxon>Eukaryota</taxon>
        <taxon>Fungi</taxon>
        <taxon>Dikarya</taxon>
        <taxon>Ascomycota</taxon>
        <taxon>Pezizomycotina</taxon>
        <taxon>Sordariomycetes</taxon>
        <taxon>Hypocreomycetidae</taxon>
        <taxon>Hypocreales</taxon>
        <taxon>Stachybotryaceae</taxon>
        <taxon>Stachybotrys</taxon>
    </lineage>
</organism>
<dbReference type="HOGENOM" id="CLU_1856609_0_0_1"/>
<reference evidence="2 3" key="1">
    <citation type="journal article" date="2014" name="BMC Genomics">
        <title>Comparative genome sequencing reveals chemotype-specific gene clusters in the toxigenic black mold Stachybotrys.</title>
        <authorList>
            <person name="Semeiks J."/>
            <person name="Borek D."/>
            <person name="Otwinowski Z."/>
            <person name="Grishin N.V."/>
        </authorList>
    </citation>
    <scope>NUCLEOTIDE SEQUENCE [LARGE SCALE GENOMIC DNA]</scope>
    <source>
        <strain evidence="2 3">IBT 40285</strain>
    </source>
</reference>
<evidence type="ECO:0000256" key="1">
    <source>
        <dbReference type="SAM" id="MobiDB-lite"/>
    </source>
</evidence>
<dbReference type="InParanoid" id="A0A084QRI3"/>
<accession>A0A084QRI3</accession>
<name>A0A084QRI3_STAC4</name>
<sequence>MSWARQTYEDRILKSRIVTSLLAGHQIMVADTYRTGEEQGGGPMGSPGVTADPGKVTVVAKNLDTNFGSVPLRDVIEDPVPSTANGEGAKANPPDRGPITKGTRDGATCKSRRPCQYIADGRCLWHHEENFAVQPHEF</sequence>
<gene>
    <name evidence="2" type="ORF">S40285_09861</name>
</gene>
<dbReference type="EMBL" id="KL660440">
    <property type="protein sequence ID" value="KFA66568.1"/>
    <property type="molecule type" value="Genomic_DNA"/>
</dbReference>
<protein>
    <submittedName>
        <fullName evidence="2">Uncharacterized protein</fullName>
    </submittedName>
</protein>
<dbReference type="Proteomes" id="UP000028524">
    <property type="component" value="Unassembled WGS sequence"/>
</dbReference>
<evidence type="ECO:0000313" key="3">
    <source>
        <dbReference type="Proteomes" id="UP000028524"/>
    </source>
</evidence>
<dbReference type="AlphaFoldDB" id="A0A084QRI3"/>
<proteinExistence type="predicted"/>
<evidence type="ECO:0000313" key="2">
    <source>
        <dbReference type="EMBL" id="KFA66568.1"/>
    </source>
</evidence>
<feature type="region of interest" description="Disordered" evidence="1">
    <location>
        <begin position="73"/>
        <end position="106"/>
    </location>
</feature>